<feature type="region of interest" description="Disordered" evidence="1">
    <location>
        <begin position="59"/>
        <end position="81"/>
    </location>
</feature>
<protein>
    <submittedName>
        <fullName evidence="2">Uncharacterized protein</fullName>
    </submittedName>
</protein>
<evidence type="ECO:0000256" key="1">
    <source>
        <dbReference type="SAM" id="MobiDB-lite"/>
    </source>
</evidence>
<proteinExistence type="predicted"/>
<evidence type="ECO:0000313" key="2">
    <source>
        <dbReference type="EMBL" id="VFU23552.1"/>
    </source>
</evidence>
<gene>
    <name evidence="2" type="ORF">SVIM_LOCUS36779</name>
</gene>
<accession>A0A6N2K7I6</accession>
<feature type="compositionally biased region" description="Basic and acidic residues" evidence="1">
    <location>
        <begin position="59"/>
        <end position="69"/>
    </location>
</feature>
<dbReference type="EMBL" id="CAADRP010000114">
    <property type="protein sequence ID" value="VFU23552.1"/>
    <property type="molecule type" value="Genomic_DNA"/>
</dbReference>
<organism evidence="2">
    <name type="scientific">Salix viminalis</name>
    <name type="common">Common osier</name>
    <name type="synonym">Basket willow</name>
    <dbReference type="NCBI Taxonomy" id="40686"/>
    <lineage>
        <taxon>Eukaryota</taxon>
        <taxon>Viridiplantae</taxon>
        <taxon>Streptophyta</taxon>
        <taxon>Embryophyta</taxon>
        <taxon>Tracheophyta</taxon>
        <taxon>Spermatophyta</taxon>
        <taxon>Magnoliopsida</taxon>
        <taxon>eudicotyledons</taxon>
        <taxon>Gunneridae</taxon>
        <taxon>Pentapetalae</taxon>
        <taxon>rosids</taxon>
        <taxon>fabids</taxon>
        <taxon>Malpighiales</taxon>
        <taxon>Salicaceae</taxon>
        <taxon>Saliceae</taxon>
        <taxon>Salix</taxon>
    </lineage>
</organism>
<sequence length="81" mass="8613">MYVLRDTAKGTSGKDKSTYLQVPKRDDQQLLNAVTLGSGSGTAVLEDESGVSGITDFKRKSASEGRRNLTGEPSISLVLPL</sequence>
<name>A0A6N2K7I6_SALVM</name>
<reference evidence="2" key="1">
    <citation type="submission" date="2019-03" db="EMBL/GenBank/DDBJ databases">
        <authorList>
            <person name="Mank J."/>
            <person name="Almeida P."/>
        </authorList>
    </citation>
    <scope>NUCLEOTIDE SEQUENCE</scope>
    <source>
        <strain evidence="2">78183</strain>
    </source>
</reference>
<dbReference type="AlphaFoldDB" id="A0A6N2K7I6"/>